<dbReference type="EMBL" id="BOPH01000155">
    <property type="protein sequence ID" value="GIJ75349.1"/>
    <property type="molecule type" value="Genomic_DNA"/>
</dbReference>
<organism evidence="1 2">
    <name type="scientific">Virgisporangium ochraceum</name>
    <dbReference type="NCBI Taxonomy" id="65505"/>
    <lineage>
        <taxon>Bacteria</taxon>
        <taxon>Bacillati</taxon>
        <taxon>Actinomycetota</taxon>
        <taxon>Actinomycetes</taxon>
        <taxon>Micromonosporales</taxon>
        <taxon>Micromonosporaceae</taxon>
        <taxon>Virgisporangium</taxon>
    </lineage>
</organism>
<comment type="caution">
    <text evidence="1">The sequence shown here is derived from an EMBL/GenBank/DDBJ whole genome shotgun (WGS) entry which is preliminary data.</text>
</comment>
<gene>
    <name evidence="1" type="ORF">Voc01_102660</name>
</gene>
<evidence type="ECO:0000313" key="1">
    <source>
        <dbReference type="EMBL" id="GIJ75349.1"/>
    </source>
</evidence>
<accession>A0A8J4A447</accession>
<sequence length="217" mass="23526">MRLITRADVDLAATLALCARMGNARTVLTRLRDRFEDPLAQPQAVLDYGLCRAVFLLNDPNDSDKGPHQVAAAQALSRCLDIDPSWWLPRYLRMEINSVLVDTVPGVDAEPPARDLETLLSDQAGVAGPPPYFLSTHAALLRQRLREGSAVDKAVEEFASAVDTVAPAPAGISLPYLDLPFREAVLLLRHAGYDDAAASLRTTGLTIYPGSVPLHYA</sequence>
<proteinExistence type="predicted"/>
<protein>
    <submittedName>
        <fullName evidence="1">Uncharacterized protein</fullName>
    </submittedName>
</protein>
<name>A0A8J4A447_9ACTN</name>
<dbReference type="Proteomes" id="UP000635606">
    <property type="component" value="Unassembled WGS sequence"/>
</dbReference>
<dbReference type="AlphaFoldDB" id="A0A8J4A447"/>
<keyword evidence="2" id="KW-1185">Reference proteome</keyword>
<dbReference type="RefSeq" id="WP_203935112.1">
    <property type="nucleotide sequence ID" value="NZ_BOPH01000155.1"/>
</dbReference>
<reference evidence="1" key="1">
    <citation type="submission" date="2021-01" db="EMBL/GenBank/DDBJ databases">
        <title>Whole genome shotgun sequence of Virgisporangium ochraceum NBRC 16418.</title>
        <authorList>
            <person name="Komaki H."/>
            <person name="Tamura T."/>
        </authorList>
    </citation>
    <scope>NUCLEOTIDE SEQUENCE</scope>
    <source>
        <strain evidence="1">NBRC 16418</strain>
    </source>
</reference>
<evidence type="ECO:0000313" key="2">
    <source>
        <dbReference type="Proteomes" id="UP000635606"/>
    </source>
</evidence>